<evidence type="ECO:0000313" key="2">
    <source>
        <dbReference type="EMBL" id="ADZ70652.1"/>
    </source>
</evidence>
<name>F2IZS6_POLGS</name>
<dbReference type="AlphaFoldDB" id="F2IZS6"/>
<dbReference type="EMBL" id="CP002568">
    <property type="protein sequence ID" value="ADZ70652.1"/>
    <property type="molecule type" value="Genomic_DNA"/>
</dbReference>
<protein>
    <recommendedName>
        <fullName evidence="4">DUF4864 domain-containing protein</fullName>
    </recommendedName>
</protein>
<sequence length="146" mass="16140">MRFAAFVFVWVAFGALGALTMPAAVAAESETIDGAAFRRIVQDQMAAFRRNDAAGAYALATPGLQREFHTPEIFMAMVRQGYMPVYRPKSVSFGRARMTPHGPVQEVFVVGPDGEAWLALYSFARQDDGVWRISGCILRKDKGFQT</sequence>
<dbReference type="eggNOG" id="ENOG5032TNJ">
    <property type="taxonomic scope" value="Bacteria"/>
</dbReference>
<feature type="chain" id="PRO_5003280068" description="DUF4864 domain-containing protein" evidence="1">
    <location>
        <begin position="27"/>
        <end position="146"/>
    </location>
</feature>
<dbReference type="Pfam" id="PF16156">
    <property type="entry name" value="DUF4864"/>
    <property type="match status" value="1"/>
</dbReference>
<keyword evidence="3" id="KW-1185">Reference proteome</keyword>
<accession>F2IZS6</accession>
<dbReference type="KEGG" id="pgv:SL003B_2227"/>
<dbReference type="PATRIC" id="fig|991905.3.peg.2282"/>
<keyword evidence="1" id="KW-0732">Signal</keyword>
<reference evidence="2 3" key="1">
    <citation type="journal article" date="2011" name="J. Bacteriol.">
        <title>Complete genome sequence of Polymorphum gilvum SL003B-26A1T, a crude oil-degrading bacterium from oil-polluted saline soil.</title>
        <authorList>
            <person name="Li S.G."/>
            <person name="Tang Y.Q."/>
            <person name="Nie Y."/>
            <person name="Cai M."/>
            <person name="Wu X.L."/>
        </authorList>
    </citation>
    <scope>NUCLEOTIDE SEQUENCE [LARGE SCALE GENOMIC DNA]</scope>
    <source>
        <strain evidence="3">LMG 25793 / CGMCC 1.9160 / SL003B-26A1</strain>
    </source>
</reference>
<dbReference type="Proteomes" id="UP000008130">
    <property type="component" value="Chromosome"/>
</dbReference>
<dbReference type="STRING" id="991905.SL003B_2227"/>
<gene>
    <name evidence="2" type="ordered locus">SL003B_2227</name>
</gene>
<feature type="signal peptide" evidence="1">
    <location>
        <begin position="1"/>
        <end position="26"/>
    </location>
</feature>
<dbReference type="InterPro" id="IPR032347">
    <property type="entry name" value="DUF4864"/>
</dbReference>
<evidence type="ECO:0008006" key="4">
    <source>
        <dbReference type="Google" id="ProtNLM"/>
    </source>
</evidence>
<evidence type="ECO:0000313" key="3">
    <source>
        <dbReference type="Proteomes" id="UP000008130"/>
    </source>
</evidence>
<proteinExistence type="predicted"/>
<evidence type="ECO:0000256" key="1">
    <source>
        <dbReference type="SAM" id="SignalP"/>
    </source>
</evidence>
<organism evidence="2 3">
    <name type="scientific">Polymorphum gilvum (strain LMG 25793 / CGMCC 1.9160 / SL003B-26A1)</name>
    <dbReference type="NCBI Taxonomy" id="991905"/>
    <lineage>
        <taxon>Bacteria</taxon>
        <taxon>Pseudomonadati</taxon>
        <taxon>Pseudomonadota</taxon>
        <taxon>Alphaproteobacteria</taxon>
        <taxon>Rhodobacterales</taxon>
        <taxon>Paracoccaceae</taxon>
        <taxon>Polymorphum</taxon>
    </lineage>
</organism>
<dbReference type="HOGENOM" id="CLU_137911_0_0_5"/>
<dbReference type="RefSeq" id="WP_013652970.1">
    <property type="nucleotide sequence ID" value="NC_015259.1"/>
</dbReference>